<accession>W9JD67</accession>
<organism evidence="2">
    <name type="scientific">Fusarium oxysporum Fo47</name>
    <dbReference type="NCBI Taxonomy" id="660027"/>
    <lineage>
        <taxon>Eukaryota</taxon>
        <taxon>Fungi</taxon>
        <taxon>Dikarya</taxon>
        <taxon>Ascomycota</taxon>
        <taxon>Pezizomycotina</taxon>
        <taxon>Sordariomycetes</taxon>
        <taxon>Hypocreomycetidae</taxon>
        <taxon>Hypocreales</taxon>
        <taxon>Nectriaceae</taxon>
        <taxon>Fusarium</taxon>
        <taxon>Fusarium oxysporum species complex</taxon>
    </lineage>
</organism>
<dbReference type="VEuPathDB" id="FungiDB:FOZG_17889"/>
<name>W9JD67_FUSOX</name>
<reference evidence="2" key="1">
    <citation type="submission" date="2011-06" db="EMBL/GenBank/DDBJ databases">
        <title>The Genome Sequence of Fusarium oxysporum Fo47.</title>
        <authorList>
            <consortium name="The Broad Institute Genome Sequencing Platform"/>
            <person name="Ma L.-J."/>
            <person name="Gale L.R."/>
            <person name="Schwartz D.C."/>
            <person name="Zhou S."/>
            <person name="Corby-Kistler H."/>
            <person name="Young S.K."/>
            <person name="Zeng Q."/>
            <person name="Gargeya S."/>
            <person name="Fitzgerald M."/>
            <person name="Haas B."/>
            <person name="Abouelleil A."/>
            <person name="Alvarado L."/>
            <person name="Arachchi H.M."/>
            <person name="Berlin A."/>
            <person name="Brown A."/>
            <person name="Chapman S.B."/>
            <person name="Chen Z."/>
            <person name="Dunbar C."/>
            <person name="Freedman E."/>
            <person name="Gearin G."/>
            <person name="Gellesch M."/>
            <person name="Goldberg J."/>
            <person name="Griggs A."/>
            <person name="Gujja S."/>
            <person name="Heiman D."/>
            <person name="Howarth C."/>
            <person name="Larson L."/>
            <person name="Lui A."/>
            <person name="MacDonald P.J.P."/>
            <person name="Mehta T."/>
            <person name="Montmayeur A."/>
            <person name="Murphy C."/>
            <person name="Neiman D."/>
            <person name="Pearson M."/>
            <person name="Priest M."/>
            <person name="Roberts A."/>
            <person name="Saif S."/>
            <person name="Shea T."/>
            <person name="Shenoy N."/>
            <person name="Sisk P."/>
            <person name="Stolte C."/>
            <person name="Sykes S."/>
            <person name="Wortman J."/>
            <person name="Nusbaum C."/>
            <person name="Birren B."/>
        </authorList>
    </citation>
    <scope>NUCLEOTIDE SEQUENCE [LARGE SCALE GENOMIC DNA]</scope>
    <source>
        <strain evidence="2">Fo47</strain>
    </source>
</reference>
<dbReference type="PANTHER" id="PTHR13847">
    <property type="entry name" value="SARCOSINE DEHYDROGENASE-RELATED"/>
    <property type="match status" value="1"/>
</dbReference>
<sequence length="420" mass="47606">MRWQDPLDPGSRGAATLLWGHWTKWQVPTGGPFSPRRLLTTPLGGHLKPDSYYSISRIANEYGIEAATELANFEFANVDAIANYVREEDVDCDFVLTRAIDVQLSASHQEKLRTGYNSLVEQGVEATKRTYCAPDKFAESLSGVKGAKGYFSYTAGHLWPYKLIHHMFRNAINKGVNVQTNTPVQTVSSSRDTNGYWTISTDREAVKARQVIMTTNAYTAALLPEYKGKIVPYRAICSRIKTPGKPPLLNNSYSLRFNDWDFDYLIPRPDGSIIVGGARQAYIRHLGDWYGNTNDKELIERARHYFDGYMQRHFAGWENSGAYVDDIWTGIMGYSSDRIPRVGPIPGRPGMFIMGGFTGHGMPQVFLCAKGLADMVLHNTKFEATGIPRIFEESEKRLWDKRDRILEMYKEPLETFESRL</sequence>
<proteinExistence type="predicted"/>
<dbReference type="Gene3D" id="3.50.50.60">
    <property type="entry name" value="FAD/NAD(P)-binding domain"/>
    <property type="match status" value="1"/>
</dbReference>
<gene>
    <name evidence="2" type="ORF">FOZG_17889</name>
</gene>
<dbReference type="Proteomes" id="UP000030766">
    <property type="component" value="Unassembled WGS sequence"/>
</dbReference>
<evidence type="ECO:0000259" key="1">
    <source>
        <dbReference type="Pfam" id="PF01266"/>
    </source>
</evidence>
<dbReference type="GO" id="GO:0005737">
    <property type="term" value="C:cytoplasm"/>
    <property type="evidence" value="ECO:0007669"/>
    <property type="project" value="TreeGrafter"/>
</dbReference>
<dbReference type="InterPro" id="IPR006076">
    <property type="entry name" value="FAD-dep_OxRdtase"/>
</dbReference>
<dbReference type="PANTHER" id="PTHR13847:SF279">
    <property type="entry name" value="FAD DEPENDENT OXIDOREDUCTASE DOMAIN-CONTAINING PROTEIN-RELATED"/>
    <property type="match status" value="1"/>
</dbReference>
<feature type="domain" description="FAD dependent oxidoreductase" evidence="1">
    <location>
        <begin position="57"/>
        <end position="375"/>
    </location>
</feature>
<dbReference type="EMBL" id="JH717925">
    <property type="protein sequence ID" value="EWZ28404.1"/>
    <property type="molecule type" value="Genomic_DNA"/>
</dbReference>
<dbReference type="AlphaFoldDB" id="W9JD67"/>
<evidence type="ECO:0000313" key="2">
    <source>
        <dbReference type="EMBL" id="EWZ28404.1"/>
    </source>
</evidence>
<protein>
    <recommendedName>
        <fullName evidence="1">FAD dependent oxidoreductase domain-containing protein</fullName>
    </recommendedName>
</protein>
<reference evidence="2" key="2">
    <citation type="submission" date="2012-06" db="EMBL/GenBank/DDBJ databases">
        <title>Annotation of the Genome Sequence of Fusarium oxysporum Fo47.</title>
        <authorList>
            <consortium name="The Broad Institute Genomics Platform"/>
            <person name="Ma L.-J."/>
            <person name="Corby-Kistler H."/>
            <person name="Broz K."/>
            <person name="Gale L.R."/>
            <person name="Jonkers W."/>
            <person name="O'Donnell K."/>
            <person name="Ploetz R."/>
            <person name="Steinberg C."/>
            <person name="Schwartz D.C."/>
            <person name="VanEtten H."/>
            <person name="Zhou S."/>
            <person name="Young S.K."/>
            <person name="Zeng Q."/>
            <person name="Gargeya S."/>
            <person name="Fitzgerald M."/>
            <person name="Abouelleil A."/>
            <person name="Alvarado L."/>
            <person name="Chapman S.B."/>
            <person name="Gainer-Dewar J."/>
            <person name="Goldberg J."/>
            <person name="Griggs A."/>
            <person name="Gujja S."/>
            <person name="Hansen M."/>
            <person name="Howarth C."/>
            <person name="Imamovic A."/>
            <person name="Ireland A."/>
            <person name="Larimer J."/>
            <person name="McCowan C."/>
            <person name="Murphy C."/>
            <person name="Pearson M."/>
            <person name="Poon T.W."/>
            <person name="Priest M."/>
            <person name="Roberts A."/>
            <person name="Saif S."/>
            <person name="Shea T."/>
            <person name="Sykes S."/>
            <person name="Wortman J."/>
            <person name="Nusbaum C."/>
            <person name="Birren B."/>
        </authorList>
    </citation>
    <scope>NUCLEOTIDE SEQUENCE</scope>
    <source>
        <strain evidence="2">Fo47</strain>
    </source>
</reference>
<dbReference type="SUPFAM" id="SSF51905">
    <property type="entry name" value="FAD/NAD(P)-binding domain"/>
    <property type="match status" value="1"/>
</dbReference>
<dbReference type="Gene3D" id="3.30.9.10">
    <property type="entry name" value="D-Amino Acid Oxidase, subunit A, domain 2"/>
    <property type="match status" value="1"/>
</dbReference>
<dbReference type="InterPro" id="IPR036188">
    <property type="entry name" value="FAD/NAD-bd_sf"/>
</dbReference>
<dbReference type="HOGENOM" id="CLU_022730_0_1_1"/>
<dbReference type="Pfam" id="PF01266">
    <property type="entry name" value="DAO"/>
    <property type="match status" value="1"/>
</dbReference>